<feature type="region of interest" description="Disordered" evidence="5">
    <location>
        <begin position="1"/>
        <end position="41"/>
    </location>
</feature>
<comment type="caution">
    <text evidence="6">The sequence shown here is derived from an EMBL/GenBank/DDBJ whole genome shotgun (WGS) entry which is preliminary data.</text>
</comment>
<evidence type="ECO:0000313" key="7">
    <source>
        <dbReference type="Proteomes" id="UP001289374"/>
    </source>
</evidence>
<dbReference type="PANTHER" id="PTHR33124:SF57">
    <property type="entry name" value="TRANSCRIPTION FACTOR UPBEAT-LIKE PROTEIN"/>
    <property type="match status" value="1"/>
</dbReference>
<feature type="compositionally biased region" description="Basic residues" evidence="5">
    <location>
        <begin position="14"/>
        <end position="25"/>
    </location>
</feature>
<comment type="subcellular location">
    <subcellularLocation>
        <location evidence="1">Nucleus</location>
    </subcellularLocation>
</comment>
<reference evidence="6" key="1">
    <citation type="submission" date="2020-06" db="EMBL/GenBank/DDBJ databases">
        <authorList>
            <person name="Li T."/>
            <person name="Hu X."/>
            <person name="Zhang T."/>
            <person name="Song X."/>
            <person name="Zhang H."/>
            <person name="Dai N."/>
            <person name="Sheng W."/>
            <person name="Hou X."/>
            <person name="Wei L."/>
        </authorList>
    </citation>
    <scope>NUCLEOTIDE SEQUENCE</scope>
    <source>
        <strain evidence="6">K16</strain>
        <tissue evidence="6">Leaf</tissue>
    </source>
</reference>
<keyword evidence="2" id="KW-0805">Transcription regulation</keyword>
<proteinExistence type="predicted"/>
<dbReference type="GO" id="GO:0000976">
    <property type="term" value="F:transcription cis-regulatory region binding"/>
    <property type="evidence" value="ECO:0007669"/>
    <property type="project" value="UniProtKB-ARBA"/>
</dbReference>
<accession>A0AAE2BPX0</accession>
<keyword evidence="3" id="KW-0804">Transcription</keyword>
<evidence type="ECO:0000256" key="1">
    <source>
        <dbReference type="ARBA" id="ARBA00004123"/>
    </source>
</evidence>
<evidence type="ECO:0000256" key="2">
    <source>
        <dbReference type="ARBA" id="ARBA00023015"/>
    </source>
</evidence>
<evidence type="ECO:0000313" key="6">
    <source>
        <dbReference type="EMBL" id="KAK4393185.1"/>
    </source>
</evidence>
<organism evidence="6 7">
    <name type="scientific">Sesamum angolense</name>
    <dbReference type="NCBI Taxonomy" id="2727404"/>
    <lineage>
        <taxon>Eukaryota</taxon>
        <taxon>Viridiplantae</taxon>
        <taxon>Streptophyta</taxon>
        <taxon>Embryophyta</taxon>
        <taxon>Tracheophyta</taxon>
        <taxon>Spermatophyta</taxon>
        <taxon>Magnoliopsida</taxon>
        <taxon>eudicotyledons</taxon>
        <taxon>Gunneridae</taxon>
        <taxon>Pentapetalae</taxon>
        <taxon>asterids</taxon>
        <taxon>lamiids</taxon>
        <taxon>Lamiales</taxon>
        <taxon>Pedaliaceae</taxon>
        <taxon>Sesamum</taxon>
    </lineage>
</organism>
<feature type="compositionally biased region" description="Low complexity" evidence="5">
    <location>
        <begin position="1"/>
        <end position="13"/>
    </location>
</feature>
<gene>
    <name evidence="6" type="ORF">Sango_1789300</name>
</gene>
<dbReference type="GO" id="GO:0005634">
    <property type="term" value="C:nucleus"/>
    <property type="evidence" value="ECO:0007669"/>
    <property type="project" value="UniProtKB-SubCell"/>
</dbReference>
<dbReference type="PANTHER" id="PTHR33124">
    <property type="entry name" value="TRANSCRIPTION FACTOR IBH1-LIKE 1"/>
    <property type="match status" value="1"/>
</dbReference>
<dbReference type="CDD" id="cd11444">
    <property type="entry name" value="bHLH_AtIBH1_like"/>
    <property type="match status" value="1"/>
</dbReference>
<protein>
    <submittedName>
        <fullName evidence="6">Uncharacterized protein</fullName>
    </submittedName>
</protein>
<evidence type="ECO:0000256" key="4">
    <source>
        <dbReference type="ARBA" id="ARBA00023242"/>
    </source>
</evidence>
<keyword evidence="7" id="KW-1185">Reference proteome</keyword>
<evidence type="ECO:0000256" key="3">
    <source>
        <dbReference type="ARBA" id="ARBA00023163"/>
    </source>
</evidence>
<name>A0AAE2BPX0_9LAMI</name>
<evidence type="ECO:0000256" key="5">
    <source>
        <dbReference type="SAM" id="MobiDB-lite"/>
    </source>
</evidence>
<dbReference type="InterPro" id="IPR044549">
    <property type="entry name" value="bHLH_AtIBH1-like"/>
</dbReference>
<sequence>MGSKPRPSAPTALRRLRRRSSNSKRRPAEACIGGGESSSVSDKLEALRNLIPSQDAEIKAEQLFKETADYIVLLKTQVLVLQKLVDFYGAQPQPQPQHSPDGV</sequence>
<dbReference type="InterPro" id="IPR044660">
    <property type="entry name" value="IBH1-like"/>
</dbReference>
<dbReference type="Proteomes" id="UP001289374">
    <property type="component" value="Unassembled WGS sequence"/>
</dbReference>
<dbReference type="GO" id="GO:0006355">
    <property type="term" value="P:regulation of DNA-templated transcription"/>
    <property type="evidence" value="ECO:0007669"/>
    <property type="project" value="InterPro"/>
</dbReference>
<reference evidence="6" key="2">
    <citation type="journal article" date="2024" name="Plant">
        <title>Genomic evolution and insights into agronomic trait innovations of Sesamum species.</title>
        <authorList>
            <person name="Miao H."/>
            <person name="Wang L."/>
            <person name="Qu L."/>
            <person name="Liu H."/>
            <person name="Sun Y."/>
            <person name="Le M."/>
            <person name="Wang Q."/>
            <person name="Wei S."/>
            <person name="Zheng Y."/>
            <person name="Lin W."/>
            <person name="Duan Y."/>
            <person name="Cao H."/>
            <person name="Xiong S."/>
            <person name="Wang X."/>
            <person name="Wei L."/>
            <person name="Li C."/>
            <person name="Ma Q."/>
            <person name="Ju M."/>
            <person name="Zhao R."/>
            <person name="Li G."/>
            <person name="Mu C."/>
            <person name="Tian Q."/>
            <person name="Mei H."/>
            <person name="Zhang T."/>
            <person name="Gao T."/>
            <person name="Zhang H."/>
        </authorList>
    </citation>
    <scope>NUCLEOTIDE SEQUENCE</scope>
    <source>
        <strain evidence="6">K16</strain>
    </source>
</reference>
<dbReference type="AlphaFoldDB" id="A0AAE2BPX0"/>
<dbReference type="GO" id="GO:0046983">
    <property type="term" value="F:protein dimerization activity"/>
    <property type="evidence" value="ECO:0007669"/>
    <property type="project" value="InterPro"/>
</dbReference>
<dbReference type="InterPro" id="IPR036638">
    <property type="entry name" value="HLH_DNA-bd_sf"/>
</dbReference>
<dbReference type="EMBL" id="JACGWL010000010">
    <property type="protein sequence ID" value="KAK4393185.1"/>
    <property type="molecule type" value="Genomic_DNA"/>
</dbReference>
<keyword evidence="4" id="KW-0539">Nucleus</keyword>
<dbReference type="SUPFAM" id="SSF47459">
    <property type="entry name" value="HLH, helix-loop-helix DNA-binding domain"/>
    <property type="match status" value="1"/>
</dbReference>